<feature type="region of interest" description="Disordered" evidence="1">
    <location>
        <begin position="87"/>
        <end position="118"/>
    </location>
</feature>
<feature type="compositionally biased region" description="Basic and acidic residues" evidence="1">
    <location>
        <begin position="93"/>
        <end position="107"/>
    </location>
</feature>
<comment type="caution">
    <text evidence="2">The sequence shown here is derived from an EMBL/GenBank/DDBJ whole genome shotgun (WGS) entry which is preliminary data.</text>
</comment>
<proteinExistence type="predicted"/>
<dbReference type="AlphaFoldDB" id="A0A9W6SFT8"/>
<organism evidence="2 3">
    <name type="scientific">Actinorhabdospora filicis</name>
    <dbReference type="NCBI Taxonomy" id="1785913"/>
    <lineage>
        <taxon>Bacteria</taxon>
        <taxon>Bacillati</taxon>
        <taxon>Actinomycetota</taxon>
        <taxon>Actinomycetes</taxon>
        <taxon>Micromonosporales</taxon>
        <taxon>Micromonosporaceae</taxon>
        <taxon>Actinorhabdospora</taxon>
    </lineage>
</organism>
<evidence type="ECO:0000256" key="1">
    <source>
        <dbReference type="SAM" id="MobiDB-lite"/>
    </source>
</evidence>
<dbReference type="Proteomes" id="UP001165079">
    <property type="component" value="Unassembled WGS sequence"/>
</dbReference>
<accession>A0A9W6SFT8</accession>
<dbReference type="EMBL" id="BSTX01000001">
    <property type="protein sequence ID" value="GLZ76364.1"/>
    <property type="molecule type" value="Genomic_DNA"/>
</dbReference>
<evidence type="ECO:0008006" key="4">
    <source>
        <dbReference type="Google" id="ProtNLM"/>
    </source>
</evidence>
<evidence type="ECO:0000313" key="2">
    <source>
        <dbReference type="EMBL" id="GLZ76364.1"/>
    </source>
</evidence>
<protein>
    <recommendedName>
        <fullName evidence="4">Lytic transglycosylase domain-containing protein</fullName>
    </recommendedName>
</protein>
<dbReference type="InterPro" id="IPR023346">
    <property type="entry name" value="Lysozyme-like_dom_sf"/>
</dbReference>
<keyword evidence="3" id="KW-1185">Reference proteome</keyword>
<dbReference type="SUPFAM" id="SSF53955">
    <property type="entry name" value="Lysozyme-like"/>
    <property type="match status" value="1"/>
</dbReference>
<dbReference type="RefSeq" id="WP_285661545.1">
    <property type="nucleotide sequence ID" value="NZ_BSTX01000001.1"/>
</dbReference>
<evidence type="ECO:0000313" key="3">
    <source>
        <dbReference type="Proteomes" id="UP001165079"/>
    </source>
</evidence>
<sequence>MLRTLTRLGCRTFAVLLLVAGVAAGIQLGLAPGDGHDDRDPRQTAQDTARAVEEQARSTRDWHREYAEHAADADAAEKAEQLTKIVGEQASTADKEYKRRKEEKENKIPGIDPGEIPDDCNEYSGNRAVGCTLLLKAGYGLDQMPCLDKLWNKESHWNEKAYNSGSGAYGIPQALPGSKMGSSGSDWETNPATQIHWGLGYIKGRYGDPCGAWSHSVNTGWY</sequence>
<name>A0A9W6SFT8_9ACTN</name>
<gene>
    <name evidence="2" type="ORF">Afil01_11710</name>
</gene>
<reference evidence="2" key="1">
    <citation type="submission" date="2023-03" db="EMBL/GenBank/DDBJ databases">
        <title>Actinorhabdospora filicis NBRC 111898.</title>
        <authorList>
            <person name="Ichikawa N."/>
            <person name="Sato H."/>
            <person name="Tonouchi N."/>
        </authorList>
    </citation>
    <scope>NUCLEOTIDE SEQUENCE</scope>
    <source>
        <strain evidence="2">NBRC 111898</strain>
    </source>
</reference>